<keyword evidence="10" id="KW-1185">Reference proteome</keyword>
<evidence type="ECO:0000313" key="9">
    <source>
        <dbReference type="EMBL" id="TYI75428.1"/>
    </source>
</evidence>
<evidence type="ECO:0000256" key="1">
    <source>
        <dbReference type="ARBA" id="ARBA00000382"/>
    </source>
</evidence>
<evidence type="ECO:0000256" key="6">
    <source>
        <dbReference type="RuleBase" id="RU004335"/>
    </source>
</evidence>
<evidence type="ECO:0000256" key="7">
    <source>
        <dbReference type="RuleBase" id="RU004336"/>
    </source>
</evidence>
<dbReference type="GO" id="GO:0005975">
    <property type="term" value="P:carbohydrate metabolic process"/>
    <property type="evidence" value="ECO:0007669"/>
    <property type="project" value="InterPro"/>
</dbReference>
<dbReference type="PROSITE" id="PS00587">
    <property type="entry name" value="GLYCOSYL_HYDROL_F17"/>
    <property type="match status" value="1"/>
</dbReference>
<feature type="chain" id="PRO_5022713247" description="glucan endo-1,3-beta-D-glucosidase" evidence="8">
    <location>
        <begin position="29"/>
        <end position="311"/>
    </location>
</feature>
<keyword evidence="8" id="KW-0732">Signal</keyword>
<dbReference type="Pfam" id="PF00332">
    <property type="entry name" value="Glyco_hydro_17"/>
    <property type="match status" value="1"/>
</dbReference>
<dbReference type="Proteomes" id="UP000323597">
    <property type="component" value="Chromosome D06"/>
</dbReference>
<dbReference type="EMBL" id="CM017654">
    <property type="protein sequence ID" value="TYI75428.1"/>
    <property type="molecule type" value="Genomic_DNA"/>
</dbReference>
<evidence type="ECO:0000256" key="2">
    <source>
        <dbReference type="ARBA" id="ARBA00008773"/>
    </source>
</evidence>
<dbReference type="InterPro" id="IPR017853">
    <property type="entry name" value="GH"/>
</dbReference>
<dbReference type="FunFam" id="3.20.20.80:FF:000010">
    <property type="entry name" value="glucan endo-1,3-beta-glucosidase, basic"/>
    <property type="match status" value="1"/>
</dbReference>
<evidence type="ECO:0000256" key="8">
    <source>
        <dbReference type="SAM" id="SignalP"/>
    </source>
</evidence>
<name>A0A5D2UE43_GOSMU</name>
<gene>
    <name evidence="9" type="ORF">E1A91_D06G003500v1</name>
</gene>
<dbReference type="InterPro" id="IPR000490">
    <property type="entry name" value="Glyco_hydro_17"/>
</dbReference>
<dbReference type="SUPFAM" id="SSF51445">
    <property type="entry name" value="(Trans)glycosidases"/>
    <property type="match status" value="1"/>
</dbReference>
<evidence type="ECO:0000256" key="4">
    <source>
        <dbReference type="ARBA" id="ARBA00022801"/>
    </source>
</evidence>
<dbReference type="Gene3D" id="3.20.20.80">
    <property type="entry name" value="Glycosidases"/>
    <property type="match status" value="1"/>
</dbReference>
<dbReference type="PANTHER" id="PTHR32227">
    <property type="entry name" value="GLUCAN ENDO-1,3-BETA-GLUCOSIDASE BG1-RELATED-RELATED"/>
    <property type="match status" value="1"/>
</dbReference>
<dbReference type="InterPro" id="IPR044965">
    <property type="entry name" value="Glyco_hydro_17_plant"/>
</dbReference>
<evidence type="ECO:0000256" key="5">
    <source>
        <dbReference type="ARBA" id="ARBA00023295"/>
    </source>
</evidence>
<organism evidence="9 10">
    <name type="scientific">Gossypium mustelinum</name>
    <name type="common">Cotton</name>
    <name type="synonym">Gossypium caicoense</name>
    <dbReference type="NCBI Taxonomy" id="34275"/>
    <lineage>
        <taxon>Eukaryota</taxon>
        <taxon>Viridiplantae</taxon>
        <taxon>Streptophyta</taxon>
        <taxon>Embryophyta</taxon>
        <taxon>Tracheophyta</taxon>
        <taxon>Spermatophyta</taxon>
        <taxon>Magnoliopsida</taxon>
        <taxon>eudicotyledons</taxon>
        <taxon>Gunneridae</taxon>
        <taxon>Pentapetalae</taxon>
        <taxon>rosids</taxon>
        <taxon>malvids</taxon>
        <taxon>Malvales</taxon>
        <taxon>Malvaceae</taxon>
        <taxon>Malvoideae</taxon>
        <taxon>Gossypium</taxon>
    </lineage>
</organism>
<dbReference type="GO" id="GO:0042973">
    <property type="term" value="F:glucan endo-1,3-beta-D-glucosidase activity"/>
    <property type="evidence" value="ECO:0007669"/>
    <property type="project" value="UniProtKB-EC"/>
</dbReference>
<feature type="signal peptide" evidence="8">
    <location>
        <begin position="1"/>
        <end position="28"/>
    </location>
</feature>
<reference evidence="9 10" key="1">
    <citation type="submission" date="2019-07" db="EMBL/GenBank/DDBJ databases">
        <title>WGS assembly of Gossypium mustelinum.</title>
        <authorList>
            <person name="Chen Z.J."/>
            <person name="Sreedasyam A."/>
            <person name="Ando A."/>
            <person name="Song Q."/>
            <person name="De L."/>
            <person name="Hulse-Kemp A."/>
            <person name="Ding M."/>
            <person name="Ye W."/>
            <person name="Kirkbride R."/>
            <person name="Jenkins J."/>
            <person name="Plott C."/>
            <person name="Lovell J."/>
            <person name="Lin Y.-M."/>
            <person name="Vaughn R."/>
            <person name="Liu B."/>
            <person name="Li W."/>
            <person name="Simpson S."/>
            <person name="Scheffler B."/>
            <person name="Saski C."/>
            <person name="Grover C."/>
            <person name="Hu G."/>
            <person name="Conover J."/>
            <person name="Carlson J."/>
            <person name="Shu S."/>
            <person name="Boston L."/>
            <person name="Williams M."/>
            <person name="Peterson D."/>
            <person name="Mcgee K."/>
            <person name="Jones D."/>
            <person name="Wendel J."/>
            <person name="Stelly D."/>
            <person name="Grimwood J."/>
            <person name="Schmutz J."/>
        </authorList>
    </citation>
    <scope>NUCLEOTIDE SEQUENCE [LARGE SCALE GENOMIC DNA]</scope>
    <source>
        <strain evidence="9">1408120.09</strain>
    </source>
</reference>
<sequence>MANAIMHSTMLLLLCALLMAIFKTTVKASNKLYAPDKTALRALGGTNIKLLLDVSNPRLEYLAASQANADRWVQDNIRRYSTVNFRYVAIGNEVKPQDPFARFLFPAMQNVHKAIVKAGLGNQIKVSTATFFGAMEVSYPPSQGKLRGDYQQLLGPVITFLRNNGAPLLVNVYPYFSHMENPRDVDYALFTAPSVVVTDGPYLYQNLFDAMLDAFYAALERAGGGSLDIVVSESGWPSAGGTDTSVNNAKTYKTNLVRHVNQRKGTPRKPGKAIEVYLFAMFDEKNKEPAYEKHWGLFFPSKQEKYPISFC</sequence>
<comment type="similarity">
    <text evidence="2 6">Belongs to the glycosyl hydrolase 17 family.</text>
</comment>
<evidence type="ECO:0000313" key="10">
    <source>
        <dbReference type="Proteomes" id="UP000323597"/>
    </source>
</evidence>
<keyword evidence="4 7" id="KW-0378">Hydrolase</keyword>
<comment type="catalytic activity">
    <reaction evidence="1">
        <text>Hydrolysis of (1-&gt;3)-beta-D-glucosidic linkages in (1-&gt;3)-beta-D-glucans.</text>
        <dbReference type="EC" id="3.2.1.39"/>
    </reaction>
</comment>
<dbReference type="AlphaFoldDB" id="A0A5D2UE43"/>
<dbReference type="EC" id="3.2.1.39" evidence="3"/>
<proteinExistence type="inferred from homology"/>
<evidence type="ECO:0000256" key="3">
    <source>
        <dbReference type="ARBA" id="ARBA00012780"/>
    </source>
</evidence>
<accession>A0A5D2UE43</accession>
<protein>
    <recommendedName>
        <fullName evidence="3">glucan endo-1,3-beta-D-glucosidase</fullName>
        <ecNumber evidence="3">3.2.1.39</ecNumber>
    </recommendedName>
</protein>
<keyword evidence="5 7" id="KW-0326">Glycosidase</keyword>